<evidence type="ECO:0000313" key="2">
    <source>
        <dbReference type="Proteomes" id="UP001162483"/>
    </source>
</evidence>
<feature type="non-terminal residue" evidence="1">
    <location>
        <position position="1"/>
    </location>
</feature>
<accession>A0ABN9C5F6</accession>
<comment type="caution">
    <text evidence="1">The sequence shown here is derived from an EMBL/GenBank/DDBJ whole genome shotgun (WGS) entry which is preliminary data.</text>
</comment>
<sequence>LITSGLFYFFLKPKSTENFEKKKSFFLVFVYKIL</sequence>
<organism evidence="1 2">
    <name type="scientific">Staurois parvus</name>
    <dbReference type="NCBI Taxonomy" id="386267"/>
    <lineage>
        <taxon>Eukaryota</taxon>
        <taxon>Metazoa</taxon>
        <taxon>Chordata</taxon>
        <taxon>Craniata</taxon>
        <taxon>Vertebrata</taxon>
        <taxon>Euteleostomi</taxon>
        <taxon>Amphibia</taxon>
        <taxon>Batrachia</taxon>
        <taxon>Anura</taxon>
        <taxon>Neobatrachia</taxon>
        <taxon>Ranoidea</taxon>
        <taxon>Ranidae</taxon>
        <taxon>Staurois</taxon>
    </lineage>
</organism>
<evidence type="ECO:0000313" key="1">
    <source>
        <dbReference type="EMBL" id="CAI9555251.1"/>
    </source>
</evidence>
<keyword evidence="2" id="KW-1185">Reference proteome</keyword>
<reference evidence="1" key="1">
    <citation type="submission" date="2023-05" db="EMBL/GenBank/DDBJ databases">
        <authorList>
            <person name="Stuckert A."/>
        </authorList>
    </citation>
    <scope>NUCLEOTIDE SEQUENCE</scope>
</reference>
<protein>
    <submittedName>
        <fullName evidence="1">Uncharacterized protein</fullName>
    </submittedName>
</protein>
<gene>
    <name evidence="1" type="ORF">SPARVUS_LOCUS4356211</name>
</gene>
<dbReference type="Proteomes" id="UP001162483">
    <property type="component" value="Unassembled WGS sequence"/>
</dbReference>
<dbReference type="EMBL" id="CATNWA010008017">
    <property type="protein sequence ID" value="CAI9555251.1"/>
    <property type="molecule type" value="Genomic_DNA"/>
</dbReference>
<name>A0ABN9C5F6_9NEOB</name>
<proteinExistence type="predicted"/>